<proteinExistence type="predicted"/>
<name>A0A392VDX3_9FABA</name>
<protein>
    <submittedName>
        <fullName evidence="1">Uncharacterized protein</fullName>
    </submittedName>
</protein>
<dbReference type="Proteomes" id="UP000265520">
    <property type="component" value="Unassembled WGS sequence"/>
</dbReference>
<accession>A0A392VDX3</accession>
<keyword evidence="2" id="KW-1185">Reference proteome</keyword>
<dbReference type="AlphaFoldDB" id="A0A392VDX3"/>
<comment type="caution">
    <text evidence="1">The sequence shown here is derived from an EMBL/GenBank/DDBJ whole genome shotgun (WGS) entry which is preliminary data.</text>
</comment>
<organism evidence="1 2">
    <name type="scientific">Trifolium medium</name>
    <dbReference type="NCBI Taxonomy" id="97028"/>
    <lineage>
        <taxon>Eukaryota</taxon>
        <taxon>Viridiplantae</taxon>
        <taxon>Streptophyta</taxon>
        <taxon>Embryophyta</taxon>
        <taxon>Tracheophyta</taxon>
        <taxon>Spermatophyta</taxon>
        <taxon>Magnoliopsida</taxon>
        <taxon>eudicotyledons</taxon>
        <taxon>Gunneridae</taxon>
        <taxon>Pentapetalae</taxon>
        <taxon>rosids</taxon>
        <taxon>fabids</taxon>
        <taxon>Fabales</taxon>
        <taxon>Fabaceae</taxon>
        <taxon>Papilionoideae</taxon>
        <taxon>50 kb inversion clade</taxon>
        <taxon>NPAAA clade</taxon>
        <taxon>Hologalegina</taxon>
        <taxon>IRL clade</taxon>
        <taxon>Trifolieae</taxon>
        <taxon>Trifolium</taxon>
    </lineage>
</organism>
<sequence>VSMVLEMLMCCREVVVVGSGVAGVWLMPCVIGFL</sequence>
<dbReference type="EMBL" id="LXQA011144566">
    <property type="protein sequence ID" value="MCI86578.1"/>
    <property type="molecule type" value="Genomic_DNA"/>
</dbReference>
<reference evidence="1 2" key="1">
    <citation type="journal article" date="2018" name="Front. Plant Sci.">
        <title>Red Clover (Trifolium pratense) and Zigzag Clover (T. medium) - A Picture of Genomic Similarities and Differences.</title>
        <authorList>
            <person name="Dluhosova J."/>
            <person name="Istvanek J."/>
            <person name="Nedelnik J."/>
            <person name="Repkova J."/>
        </authorList>
    </citation>
    <scope>NUCLEOTIDE SEQUENCE [LARGE SCALE GENOMIC DNA]</scope>
    <source>
        <strain evidence="2">cv. 10/8</strain>
        <tissue evidence="1">Leaf</tissue>
    </source>
</reference>
<feature type="non-terminal residue" evidence="1">
    <location>
        <position position="1"/>
    </location>
</feature>
<evidence type="ECO:0000313" key="1">
    <source>
        <dbReference type="EMBL" id="MCI86578.1"/>
    </source>
</evidence>
<evidence type="ECO:0000313" key="2">
    <source>
        <dbReference type="Proteomes" id="UP000265520"/>
    </source>
</evidence>